<evidence type="ECO:0000259" key="2">
    <source>
        <dbReference type="Pfam" id="PF14244"/>
    </source>
</evidence>
<gene>
    <name evidence="3" type="ORF">F2P56_012604</name>
</gene>
<evidence type="ECO:0000256" key="1">
    <source>
        <dbReference type="SAM" id="MobiDB-lite"/>
    </source>
</evidence>
<dbReference type="AlphaFoldDB" id="A0A833XML9"/>
<protein>
    <recommendedName>
        <fullName evidence="2">Retrotransposon Copia-like N-terminal domain-containing protein</fullName>
    </recommendedName>
</protein>
<comment type="caution">
    <text evidence="3">The sequence shown here is derived from an EMBL/GenBank/DDBJ whole genome shotgun (WGS) entry which is preliminary data.</text>
</comment>
<dbReference type="Gramene" id="Jr06_08710_p1">
    <property type="protein sequence ID" value="cds.Jr06_08710_p1"/>
    <property type="gene ID" value="Jr06_08710"/>
</dbReference>
<reference evidence="3" key="1">
    <citation type="submission" date="2015-10" db="EMBL/GenBank/DDBJ databases">
        <authorList>
            <person name="Martinez-Garcia P.J."/>
            <person name="Crepeau M.W."/>
            <person name="Puiu D."/>
            <person name="Gonzalez-Ibeas D."/>
            <person name="Whalen J."/>
            <person name="Stevens K."/>
            <person name="Paul R."/>
            <person name="Butterfield T."/>
            <person name="Britton M."/>
            <person name="Reagan R."/>
            <person name="Chakraborty S."/>
            <person name="Walawage S.L."/>
            <person name="Vasquez-Gross H.A."/>
            <person name="Cardeno C."/>
            <person name="Famula R."/>
            <person name="Pratt K."/>
            <person name="Kuruganti S."/>
            <person name="Aradhya M.K."/>
            <person name="Leslie C.A."/>
            <person name="Dandekar A.M."/>
            <person name="Salzberg S.L."/>
            <person name="Wegrzyn J.L."/>
            <person name="Langley C.H."/>
            <person name="Neale D.B."/>
        </authorList>
    </citation>
    <scope>NUCLEOTIDE SEQUENCE</scope>
    <source>
        <tissue evidence="3">Leaves</tissue>
    </source>
</reference>
<reference evidence="3" key="2">
    <citation type="submission" date="2020-03" db="EMBL/GenBank/DDBJ databases">
        <title>Walnut 2.0.</title>
        <authorList>
            <person name="Marrano A."/>
            <person name="Britton M."/>
            <person name="Zimin A.V."/>
            <person name="Zaini P.A."/>
            <person name="Workman R."/>
            <person name="Puiu D."/>
            <person name="Bianco L."/>
            <person name="Allen B.J."/>
            <person name="Troggio M."/>
            <person name="Leslie C.A."/>
            <person name="Timp W."/>
            <person name="Dendekar A."/>
            <person name="Salzberg S.L."/>
            <person name="Neale D.B."/>
        </authorList>
    </citation>
    <scope>NUCLEOTIDE SEQUENCE</scope>
    <source>
        <tissue evidence="3">Leaves</tissue>
    </source>
</reference>
<proteinExistence type="predicted"/>
<sequence>MADFSPKSSEAHSDFNSNTLSPYLNLNDPANPFRLDHGDSPALTLVANLLTTDNYATWSRSMRRALRMKNKLGFITGSLAQPTDPKDPLLELWERCNDMVVSWLQNSISPSLQSSVLFVDNAREIWLDLQERFSQQNGPRIYQLKKALAALLQEHDSVSIYYGKLKALWDELSVYDPIPICNCGTMKTLLDRYQRDSVVQFLMGLHDSYSPISDQIMLMDPIPPVSKVFSLVQQQERHHQMTSQTPSSETMAMAVKTPCTPSKFSPKPNHSFKKDRPYCSHCKITGHSLETCFKVGNAEPPLCSHCHLTGHTIEKCYKLNGYPPGHKYHNKKQQPSGFLANQTTLSFATDPEDNGDEKIGLTKQQYQQLIALLRPQDSPIAASAVSSSNPPQTSIHTASCSKMSGPAFMDNDWEG</sequence>
<dbReference type="PANTHER" id="PTHR37610">
    <property type="entry name" value="CCHC-TYPE DOMAIN-CONTAINING PROTEIN"/>
    <property type="match status" value="1"/>
</dbReference>
<dbReference type="EMBL" id="LIHL02000006">
    <property type="protein sequence ID" value="KAF5468454.1"/>
    <property type="molecule type" value="Genomic_DNA"/>
</dbReference>
<accession>A0A833XML9</accession>
<name>A0A833XML9_JUGRE</name>
<feature type="domain" description="Retrotransposon Copia-like N-terminal" evidence="2">
    <location>
        <begin position="37"/>
        <end position="82"/>
    </location>
</feature>
<evidence type="ECO:0000313" key="3">
    <source>
        <dbReference type="EMBL" id="KAF5468454.1"/>
    </source>
</evidence>
<dbReference type="PANTHER" id="PTHR37610:SF100">
    <property type="entry name" value="COPIA-LIKE POLYPROTEIN_RETROTRANSPOSON"/>
    <property type="match status" value="1"/>
</dbReference>
<dbReference type="Proteomes" id="UP000619265">
    <property type="component" value="Unassembled WGS sequence"/>
</dbReference>
<evidence type="ECO:0000313" key="4">
    <source>
        <dbReference type="Proteomes" id="UP000619265"/>
    </source>
</evidence>
<feature type="region of interest" description="Disordered" evidence="1">
    <location>
        <begin position="381"/>
        <end position="401"/>
    </location>
</feature>
<feature type="compositionally biased region" description="Polar residues" evidence="1">
    <location>
        <begin position="384"/>
        <end position="401"/>
    </location>
</feature>
<organism evidence="3 4">
    <name type="scientific">Juglans regia</name>
    <name type="common">English walnut</name>
    <dbReference type="NCBI Taxonomy" id="51240"/>
    <lineage>
        <taxon>Eukaryota</taxon>
        <taxon>Viridiplantae</taxon>
        <taxon>Streptophyta</taxon>
        <taxon>Embryophyta</taxon>
        <taxon>Tracheophyta</taxon>
        <taxon>Spermatophyta</taxon>
        <taxon>Magnoliopsida</taxon>
        <taxon>eudicotyledons</taxon>
        <taxon>Gunneridae</taxon>
        <taxon>Pentapetalae</taxon>
        <taxon>rosids</taxon>
        <taxon>fabids</taxon>
        <taxon>Fagales</taxon>
        <taxon>Juglandaceae</taxon>
        <taxon>Juglans</taxon>
    </lineage>
</organism>
<dbReference type="Pfam" id="PF14244">
    <property type="entry name" value="Retrotran_gag_3"/>
    <property type="match status" value="1"/>
</dbReference>
<dbReference type="InterPro" id="IPR029472">
    <property type="entry name" value="Copia-like_N"/>
</dbReference>